<protein>
    <submittedName>
        <fullName evidence="1">TOM core complex subunit Tom6</fullName>
    </submittedName>
</protein>
<organism evidence="1 2">
    <name type="scientific">Talaromyces proteolyticus</name>
    <dbReference type="NCBI Taxonomy" id="1131652"/>
    <lineage>
        <taxon>Eukaryota</taxon>
        <taxon>Fungi</taxon>
        <taxon>Dikarya</taxon>
        <taxon>Ascomycota</taxon>
        <taxon>Pezizomycotina</taxon>
        <taxon>Eurotiomycetes</taxon>
        <taxon>Eurotiomycetidae</taxon>
        <taxon>Eurotiales</taxon>
        <taxon>Trichocomaceae</taxon>
        <taxon>Talaromyces</taxon>
        <taxon>Talaromyces sect. Bacilispori</taxon>
    </lineage>
</organism>
<dbReference type="RefSeq" id="XP_046068364.1">
    <property type="nucleotide sequence ID" value="XM_046211949.1"/>
</dbReference>
<dbReference type="AlphaFoldDB" id="A0AAD4PWY3"/>
<dbReference type="Proteomes" id="UP001201262">
    <property type="component" value="Unassembled WGS sequence"/>
</dbReference>
<evidence type="ECO:0000313" key="2">
    <source>
        <dbReference type="Proteomes" id="UP001201262"/>
    </source>
</evidence>
<dbReference type="GeneID" id="70242236"/>
<accession>A0AAD4PWY3</accession>
<keyword evidence="2" id="KW-1185">Reference proteome</keyword>
<evidence type="ECO:0000313" key="1">
    <source>
        <dbReference type="EMBL" id="KAH8692367.1"/>
    </source>
</evidence>
<reference evidence="1" key="1">
    <citation type="submission" date="2021-12" db="EMBL/GenBank/DDBJ databases">
        <title>Convergent genome expansion in fungi linked to evolution of root-endophyte symbiosis.</title>
        <authorList>
            <consortium name="DOE Joint Genome Institute"/>
            <person name="Ke Y.-H."/>
            <person name="Bonito G."/>
            <person name="Liao H.-L."/>
            <person name="Looney B."/>
            <person name="Rojas-Flechas A."/>
            <person name="Nash J."/>
            <person name="Hameed K."/>
            <person name="Schadt C."/>
            <person name="Martin F."/>
            <person name="Crous P.W."/>
            <person name="Miettinen O."/>
            <person name="Magnuson J.K."/>
            <person name="Labbe J."/>
            <person name="Jacobson D."/>
            <person name="Doktycz M.J."/>
            <person name="Veneault-Fourrey C."/>
            <person name="Kuo A."/>
            <person name="Mondo S."/>
            <person name="Calhoun S."/>
            <person name="Riley R."/>
            <person name="Ohm R."/>
            <person name="LaButti K."/>
            <person name="Andreopoulos B."/>
            <person name="Pangilinan J."/>
            <person name="Nolan M."/>
            <person name="Tritt A."/>
            <person name="Clum A."/>
            <person name="Lipzen A."/>
            <person name="Daum C."/>
            <person name="Barry K."/>
            <person name="Grigoriev I.V."/>
            <person name="Vilgalys R."/>
        </authorList>
    </citation>
    <scope>NUCLEOTIDE SEQUENCE</scope>
    <source>
        <strain evidence="1">PMI_201</strain>
    </source>
</reference>
<proteinExistence type="predicted"/>
<sequence length="60" mass="6514">MPPKRVVQPAGRGREADGIFNIAYKEVTNPENATIVRSVVIFGAAVAFFHSSLSEFLIPP</sequence>
<comment type="caution">
    <text evidence="1">The sequence shown here is derived from an EMBL/GenBank/DDBJ whole genome shotgun (WGS) entry which is preliminary data.</text>
</comment>
<dbReference type="EMBL" id="JAJTJA010000011">
    <property type="protein sequence ID" value="KAH8692367.1"/>
    <property type="molecule type" value="Genomic_DNA"/>
</dbReference>
<gene>
    <name evidence="1" type="ORF">BGW36DRAFT_304259</name>
</gene>
<name>A0AAD4PWY3_9EURO</name>